<dbReference type="GO" id="GO:0046872">
    <property type="term" value="F:metal ion binding"/>
    <property type="evidence" value="ECO:0007669"/>
    <property type="project" value="UniProtKB-KW"/>
</dbReference>
<dbReference type="Proteomes" id="UP000182360">
    <property type="component" value="Unassembled WGS sequence"/>
</dbReference>
<protein>
    <submittedName>
        <fullName evidence="5">DNA repair photolyase</fullName>
    </submittedName>
</protein>
<dbReference type="EMBL" id="FOFU01000006">
    <property type="protein sequence ID" value="SEQ57458.1"/>
    <property type="molecule type" value="Genomic_DNA"/>
</dbReference>
<evidence type="ECO:0000256" key="1">
    <source>
        <dbReference type="ARBA" id="ARBA00022723"/>
    </source>
</evidence>
<feature type="domain" description="Radical SAM core" evidence="4">
    <location>
        <begin position="7"/>
        <end position="252"/>
    </location>
</feature>
<keyword evidence="5" id="KW-0456">Lyase</keyword>
<dbReference type="PROSITE" id="PS51918">
    <property type="entry name" value="RADICAL_SAM"/>
    <property type="match status" value="1"/>
</dbReference>
<keyword evidence="1" id="KW-0479">Metal-binding</keyword>
<dbReference type="PANTHER" id="PTHR43432">
    <property type="entry name" value="SLR0285 PROTEIN"/>
    <property type="match status" value="1"/>
</dbReference>
<gene>
    <name evidence="5" type="ORF">SAMN04487977_10653</name>
</gene>
<keyword evidence="6" id="KW-1185">Reference proteome</keyword>
<dbReference type="OrthoDB" id="9785699at2"/>
<accession>A0A1H9H5F5</accession>
<dbReference type="PANTHER" id="PTHR43432:SF3">
    <property type="entry name" value="SLR0285 PROTEIN"/>
    <property type="match status" value="1"/>
</dbReference>
<reference evidence="5 6" key="1">
    <citation type="submission" date="2016-10" db="EMBL/GenBank/DDBJ databases">
        <authorList>
            <person name="de Groot N.N."/>
        </authorList>
    </citation>
    <scope>NUCLEOTIDE SEQUENCE [LARGE SCALE GENOMIC DNA]</scope>
    <source>
        <strain evidence="5 6">B25</strain>
    </source>
</reference>
<dbReference type="CDD" id="cd01335">
    <property type="entry name" value="Radical_SAM"/>
    <property type="match status" value="1"/>
</dbReference>
<name>A0A1H9H5F5_9SPIR</name>
<dbReference type="Gene3D" id="3.80.30.30">
    <property type="match status" value="1"/>
</dbReference>
<dbReference type="RefSeq" id="WP_074644065.1">
    <property type="nucleotide sequence ID" value="NZ_FOFU01000006.1"/>
</dbReference>
<evidence type="ECO:0000256" key="3">
    <source>
        <dbReference type="ARBA" id="ARBA00023014"/>
    </source>
</evidence>
<sequence>MHFVNAKTILTPHSMNIYRGCSHGCIYCDSRSKCYQFTHDFEDIEVKQNAPELLEAALKKKRKRCMIGTGSMCDPYIPLEKELQLTRRCLEIIDRYNFGATLITKSDLVLRDLDILTHINQKTKAVVQMTLTTADDTLCKKIEPNVCPTSRRFEVLQAFHKAGIPTVVWFSPLLPFINDTKENIEGIVDLCARAGVHAIICFGIGLTLREGNREYFYAALDRNFPSLSADQISLKQRYIKTFGYNYMVNSPNSHALMSYLSQLCKRNNIMLGTDSVFKWIEKFPDNDPLQPELF</sequence>
<keyword evidence="3" id="KW-0411">Iron-sulfur</keyword>
<organism evidence="5 6">
    <name type="scientific">Treponema bryantii</name>
    <dbReference type="NCBI Taxonomy" id="163"/>
    <lineage>
        <taxon>Bacteria</taxon>
        <taxon>Pseudomonadati</taxon>
        <taxon>Spirochaetota</taxon>
        <taxon>Spirochaetia</taxon>
        <taxon>Spirochaetales</taxon>
        <taxon>Treponemataceae</taxon>
        <taxon>Treponema</taxon>
    </lineage>
</organism>
<dbReference type="InterPro" id="IPR058240">
    <property type="entry name" value="rSAM_sf"/>
</dbReference>
<keyword evidence="2" id="KW-0408">Iron</keyword>
<dbReference type="InterPro" id="IPR007197">
    <property type="entry name" value="rSAM"/>
</dbReference>
<evidence type="ECO:0000259" key="4">
    <source>
        <dbReference type="PROSITE" id="PS51918"/>
    </source>
</evidence>
<dbReference type="SUPFAM" id="SSF102114">
    <property type="entry name" value="Radical SAM enzymes"/>
    <property type="match status" value="1"/>
</dbReference>
<dbReference type="AlphaFoldDB" id="A0A1H9H5F5"/>
<evidence type="ECO:0000313" key="6">
    <source>
        <dbReference type="Proteomes" id="UP000182360"/>
    </source>
</evidence>
<dbReference type="InterPro" id="IPR040086">
    <property type="entry name" value="MJ0683-like"/>
</dbReference>
<evidence type="ECO:0000313" key="5">
    <source>
        <dbReference type="EMBL" id="SEQ57458.1"/>
    </source>
</evidence>
<dbReference type="STRING" id="163.SAMN04487775_101180"/>
<dbReference type="SFLD" id="SFLDG01084">
    <property type="entry name" value="Uncharacterised_Radical_SAM_Su"/>
    <property type="match status" value="1"/>
</dbReference>
<dbReference type="GO" id="GO:0016829">
    <property type="term" value="F:lyase activity"/>
    <property type="evidence" value="ECO:0007669"/>
    <property type="project" value="UniProtKB-KW"/>
</dbReference>
<dbReference type="SFLD" id="SFLDS00029">
    <property type="entry name" value="Radical_SAM"/>
    <property type="match status" value="1"/>
</dbReference>
<dbReference type="Pfam" id="PF04055">
    <property type="entry name" value="Radical_SAM"/>
    <property type="match status" value="1"/>
</dbReference>
<dbReference type="GO" id="GO:0051536">
    <property type="term" value="F:iron-sulfur cluster binding"/>
    <property type="evidence" value="ECO:0007669"/>
    <property type="project" value="UniProtKB-KW"/>
</dbReference>
<proteinExistence type="predicted"/>
<evidence type="ECO:0000256" key="2">
    <source>
        <dbReference type="ARBA" id="ARBA00023004"/>
    </source>
</evidence>